<evidence type="ECO:0000313" key="5">
    <source>
        <dbReference type="Proteomes" id="UP001549320"/>
    </source>
</evidence>
<organism evidence="4 5">
    <name type="scientific">Ottowia thiooxydans</name>
    <dbReference type="NCBI Taxonomy" id="219182"/>
    <lineage>
        <taxon>Bacteria</taxon>
        <taxon>Pseudomonadati</taxon>
        <taxon>Pseudomonadota</taxon>
        <taxon>Betaproteobacteria</taxon>
        <taxon>Burkholderiales</taxon>
        <taxon>Comamonadaceae</taxon>
        <taxon>Ottowia</taxon>
    </lineage>
</organism>
<evidence type="ECO:0000256" key="1">
    <source>
        <dbReference type="ARBA" id="ARBA00005323"/>
    </source>
</evidence>
<evidence type="ECO:0000259" key="3">
    <source>
        <dbReference type="SMART" id="SM01119"/>
    </source>
</evidence>
<keyword evidence="5" id="KW-1185">Reference proteome</keyword>
<dbReference type="Pfam" id="PF01168">
    <property type="entry name" value="Ala_racemase_N"/>
    <property type="match status" value="1"/>
</dbReference>
<gene>
    <name evidence="4" type="ORF">ABIE13_003806</name>
</gene>
<dbReference type="InterPro" id="IPR051466">
    <property type="entry name" value="D-amino_acid_metab_enzyme"/>
</dbReference>
<dbReference type="EMBL" id="JBEPSH010000007">
    <property type="protein sequence ID" value="MET4578690.1"/>
    <property type="molecule type" value="Genomic_DNA"/>
</dbReference>
<evidence type="ECO:0000256" key="2">
    <source>
        <dbReference type="ARBA" id="ARBA00023239"/>
    </source>
</evidence>
<sequence>MTANADLIGQPGGARLLTTPALIVDGELLERNTRSMVELAANAGMRLRPHAKTHKCSELGKRQIQWGASGLCCATPLEALVMLGAGIEDLLLTAPVTQPRQASAIADAVGRQRQSGQSCEFSVVVDSIRGIELWEEALKGTQLQFHALVDLDIGMQRTGVPDGPAAIQLAARLSDSTSLKYAGIQAYSGLIQHIESFEERQRIYGTHLQKLATLIDELRAAGLGPSTVSGGGTGSFPIDAASGLFNEHQAGSFVFMDVEYGRVAWGTSMVPFDVSIWLRGHVISQNHAGMATVNLGTKSFSSDSFAPDVRNQPDWAFQFFGDEYGKLRFDGPDAPLWGESVDFVLPHCDPTVNLHSEYHVLHGNTLVAIWPIDGRGVL</sequence>
<dbReference type="GO" id="GO:0016829">
    <property type="term" value="F:lyase activity"/>
    <property type="evidence" value="ECO:0007669"/>
    <property type="project" value="UniProtKB-KW"/>
</dbReference>
<name>A0ABV2QCG0_9BURK</name>
<feature type="domain" description="D-serine dehydratase-like" evidence="3">
    <location>
        <begin position="275"/>
        <end position="362"/>
    </location>
</feature>
<accession>A0ABV2QCG0</accession>
<dbReference type="InterPro" id="IPR001608">
    <property type="entry name" value="Ala_racemase_N"/>
</dbReference>
<comment type="caution">
    <text evidence="4">The sequence shown here is derived from an EMBL/GenBank/DDBJ whole genome shotgun (WGS) entry which is preliminary data.</text>
</comment>
<dbReference type="InterPro" id="IPR026956">
    <property type="entry name" value="D-ser_dehydrat-like_dom"/>
</dbReference>
<reference evidence="4 5" key="1">
    <citation type="submission" date="2024-06" db="EMBL/GenBank/DDBJ databases">
        <title>Sorghum-associated microbial communities from plants grown in Nebraska, USA.</title>
        <authorList>
            <person name="Schachtman D."/>
        </authorList>
    </citation>
    <scope>NUCLEOTIDE SEQUENCE [LARGE SCALE GENOMIC DNA]</scope>
    <source>
        <strain evidence="4 5">2709</strain>
    </source>
</reference>
<evidence type="ECO:0000313" key="4">
    <source>
        <dbReference type="EMBL" id="MET4578690.1"/>
    </source>
</evidence>
<dbReference type="Gene3D" id="2.40.37.20">
    <property type="entry name" value="D-serine dehydratase-like domain"/>
    <property type="match status" value="1"/>
</dbReference>
<dbReference type="InterPro" id="IPR029066">
    <property type="entry name" value="PLP-binding_barrel"/>
</dbReference>
<dbReference type="SUPFAM" id="SSF51419">
    <property type="entry name" value="PLP-binding barrel"/>
    <property type="match status" value="1"/>
</dbReference>
<dbReference type="RefSeq" id="WP_354446130.1">
    <property type="nucleotide sequence ID" value="NZ_JBEPSH010000007.1"/>
</dbReference>
<dbReference type="Proteomes" id="UP001549320">
    <property type="component" value="Unassembled WGS sequence"/>
</dbReference>
<dbReference type="PANTHER" id="PTHR28004">
    <property type="entry name" value="ZGC:162816-RELATED"/>
    <property type="match status" value="1"/>
</dbReference>
<dbReference type="InterPro" id="IPR042208">
    <property type="entry name" value="D-ser_dehydrat-like_sf"/>
</dbReference>
<protein>
    <submittedName>
        <fullName evidence="4">3-hydroxy-D-aspartate aldolase</fullName>
        <ecNumber evidence="4">4.1.3.41</ecNumber>
    </submittedName>
</protein>
<dbReference type="Gene3D" id="3.20.20.10">
    <property type="entry name" value="Alanine racemase"/>
    <property type="match status" value="1"/>
</dbReference>
<dbReference type="EC" id="4.1.3.41" evidence="4"/>
<dbReference type="PANTHER" id="PTHR28004:SF2">
    <property type="entry name" value="D-SERINE DEHYDRATASE"/>
    <property type="match status" value="1"/>
</dbReference>
<keyword evidence="2 4" id="KW-0456">Lyase</keyword>
<proteinExistence type="inferred from homology"/>
<dbReference type="Pfam" id="PF14031">
    <property type="entry name" value="D-ser_dehydrat"/>
    <property type="match status" value="1"/>
</dbReference>
<dbReference type="SMART" id="SM01119">
    <property type="entry name" value="D-ser_dehydrat"/>
    <property type="match status" value="1"/>
</dbReference>
<comment type="similarity">
    <text evidence="1">Belongs to the DSD1 family.</text>
</comment>